<evidence type="ECO:0000313" key="3">
    <source>
        <dbReference type="EMBL" id="GLC62207.1"/>
    </source>
</evidence>
<organism evidence="3 4">
    <name type="scientific">Pleodorina starrii</name>
    <dbReference type="NCBI Taxonomy" id="330485"/>
    <lineage>
        <taxon>Eukaryota</taxon>
        <taxon>Viridiplantae</taxon>
        <taxon>Chlorophyta</taxon>
        <taxon>core chlorophytes</taxon>
        <taxon>Chlorophyceae</taxon>
        <taxon>CS clade</taxon>
        <taxon>Chlamydomonadales</taxon>
        <taxon>Volvocaceae</taxon>
        <taxon>Pleodorina</taxon>
    </lineage>
</organism>
<reference evidence="3 4" key="1">
    <citation type="journal article" date="2023" name="Commun. Biol.">
        <title>Reorganization of the ancestral sex-determining regions during the evolution of trioecy in Pleodorina starrii.</title>
        <authorList>
            <person name="Takahashi K."/>
            <person name="Suzuki S."/>
            <person name="Kawai-Toyooka H."/>
            <person name="Yamamoto K."/>
            <person name="Hamaji T."/>
            <person name="Ootsuki R."/>
            <person name="Yamaguchi H."/>
            <person name="Kawachi M."/>
            <person name="Higashiyama T."/>
            <person name="Nozaki H."/>
        </authorList>
    </citation>
    <scope>NUCLEOTIDE SEQUENCE [LARGE SCALE GENOMIC DNA]</scope>
    <source>
        <strain evidence="3 4">NIES-4479</strain>
    </source>
</reference>
<feature type="region of interest" description="Disordered" evidence="2">
    <location>
        <begin position="334"/>
        <end position="359"/>
    </location>
</feature>
<dbReference type="AlphaFoldDB" id="A0A9W6C1L2"/>
<gene>
    <name evidence="3" type="primary">PLEST011100</name>
    <name evidence="3" type="ORF">PLESTB_001855300</name>
</gene>
<comment type="caution">
    <text evidence="3">The sequence shown here is derived from an EMBL/GenBank/DDBJ whole genome shotgun (WGS) entry which is preliminary data.</text>
</comment>
<evidence type="ECO:0000256" key="1">
    <source>
        <dbReference type="SAM" id="Coils"/>
    </source>
</evidence>
<feature type="region of interest" description="Disordered" evidence="2">
    <location>
        <begin position="528"/>
        <end position="625"/>
    </location>
</feature>
<proteinExistence type="predicted"/>
<feature type="compositionally biased region" description="Pro residues" evidence="2">
    <location>
        <begin position="584"/>
        <end position="606"/>
    </location>
</feature>
<accession>A0A9W6C1L2</accession>
<feature type="coiled-coil region" evidence="1">
    <location>
        <begin position="400"/>
        <end position="442"/>
    </location>
</feature>
<feature type="compositionally biased region" description="Low complexity" evidence="2">
    <location>
        <begin position="564"/>
        <end position="583"/>
    </location>
</feature>
<feature type="compositionally biased region" description="Pro residues" evidence="2">
    <location>
        <begin position="614"/>
        <end position="625"/>
    </location>
</feature>
<feature type="compositionally biased region" description="Low complexity" evidence="2">
    <location>
        <begin position="528"/>
        <end position="540"/>
    </location>
</feature>
<keyword evidence="4" id="KW-1185">Reference proteome</keyword>
<sequence length="625" mass="66017">MSKRARELGSPPRKRACDTSSINDYFSFKKHYNPDGLPCNEDTFWSELGPQRMKAFVKPDASTVSALLKFLVRHVVSFKQSVMRQPRCEKSRHLLLYSIISSLITLDSSLFIATDKARRDDEGGDTDPESDPEREGGPAPATDGPGELLVLRSPDSHAKLCALEASNLTQALQGGCQAAVLLQVRSSLSFSRIWQPLAAALELAVSNHALAKQRRGLGDPVGVVLTDAAASSWYFFSVQLLEPAGQKLPGLRFGALGRQFRLFDCCSLFCAVMRPTEGSERRVEALVELLTCLHRALHPGLELSQLDEQVRRSEGELEALVGEWLQPGLARMHEQEEVGGGGAGEKAEETEAAAHGPAAAGAQQVTAAAAAAAAVVDQRVAVAERTVAAVLPMVAAVQQAAAATQQLAAAAQQRAAAAQQLAAAAQQSVAAAQSAVAAAQQQQPTVAAAAAAPQQQQATSAAAATAAATQPQPATCAAQQQPPVTAAQQSAAAAHQAAAAVQFATKAAKQSAAATQQAVAAVQLASEAAQQQQQQQQQQQPGGGGAAAEHTVQELRHQLDLALQQQQQPQPQPQQQQQQQQQQAPPPQQPPPPQQQPQPPQPPQPPQQQQQQQQPPPPPPPQQPQ</sequence>
<dbReference type="Proteomes" id="UP001165080">
    <property type="component" value="Unassembled WGS sequence"/>
</dbReference>
<keyword evidence="1" id="KW-0175">Coiled coil</keyword>
<name>A0A9W6C1L2_9CHLO</name>
<evidence type="ECO:0000313" key="4">
    <source>
        <dbReference type="Proteomes" id="UP001165080"/>
    </source>
</evidence>
<protein>
    <submittedName>
        <fullName evidence="3">Uncharacterized protein</fullName>
    </submittedName>
</protein>
<dbReference type="EMBL" id="BRXU01000059">
    <property type="protein sequence ID" value="GLC62207.1"/>
    <property type="molecule type" value="Genomic_DNA"/>
</dbReference>
<feature type="region of interest" description="Disordered" evidence="2">
    <location>
        <begin position="117"/>
        <end position="147"/>
    </location>
</feature>
<evidence type="ECO:0000256" key="2">
    <source>
        <dbReference type="SAM" id="MobiDB-lite"/>
    </source>
</evidence>